<sequence>MQVPAFSAHRHRHSDAQTSIFSISSPSPYAPPTIAYPTTATLPIHTHAQSTGIHHTVSIAARRSWLEFPRRCISVCFVVLTVVPATLILHFDGCFDMGTADPGHISAERLLKVNWPDILSRAKYIFPCSYIRHIRNLYKQRQDAISPSAPR</sequence>
<evidence type="ECO:0000256" key="1">
    <source>
        <dbReference type="SAM" id="Phobius"/>
    </source>
</evidence>
<accession>A0A165B4A1</accession>
<keyword evidence="1" id="KW-1133">Transmembrane helix</keyword>
<organism evidence="2 3">
    <name type="scientific">Laetiporus sulphureus 93-53</name>
    <dbReference type="NCBI Taxonomy" id="1314785"/>
    <lineage>
        <taxon>Eukaryota</taxon>
        <taxon>Fungi</taxon>
        <taxon>Dikarya</taxon>
        <taxon>Basidiomycota</taxon>
        <taxon>Agaricomycotina</taxon>
        <taxon>Agaricomycetes</taxon>
        <taxon>Polyporales</taxon>
        <taxon>Laetiporus</taxon>
    </lineage>
</organism>
<evidence type="ECO:0000313" key="2">
    <source>
        <dbReference type="EMBL" id="KZT00199.1"/>
    </source>
</evidence>
<feature type="transmembrane region" description="Helical" evidence="1">
    <location>
        <begin position="72"/>
        <end position="91"/>
    </location>
</feature>
<dbReference type="Proteomes" id="UP000076871">
    <property type="component" value="Unassembled WGS sequence"/>
</dbReference>
<keyword evidence="1" id="KW-0812">Transmembrane</keyword>
<name>A0A165B4A1_9APHY</name>
<evidence type="ECO:0000313" key="3">
    <source>
        <dbReference type="Proteomes" id="UP000076871"/>
    </source>
</evidence>
<reference evidence="2 3" key="1">
    <citation type="journal article" date="2016" name="Mol. Biol. Evol.">
        <title>Comparative Genomics of Early-Diverging Mushroom-Forming Fungi Provides Insights into the Origins of Lignocellulose Decay Capabilities.</title>
        <authorList>
            <person name="Nagy L.G."/>
            <person name="Riley R."/>
            <person name="Tritt A."/>
            <person name="Adam C."/>
            <person name="Daum C."/>
            <person name="Floudas D."/>
            <person name="Sun H."/>
            <person name="Yadav J.S."/>
            <person name="Pangilinan J."/>
            <person name="Larsson K.H."/>
            <person name="Matsuura K."/>
            <person name="Barry K."/>
            <person name="Labutti K."/>
            <person name="Kuo R."/>
            <person name="Ohm R.A."/>
            <person name="Bhattacharya S.S."/>
            <person name="Shirouzu T."/>
            <person name="Yoshinaga Y."/>
            <person name="Martin F.M."/>
            <person name="Grigoriev I.V."/>
            <person name="Hibbett D.S."/>
        </authorList>
    </citation>
    <scope>NUCLEOTIDE SEQUENCE [LARGE SCALE GENOMIC DNA]</scope>
    <source>
        <strain evidence="2 3">93-53</strain>
    </source>
</reference>
<dbReference type="RefSeq" id="XP_040757939.1">
    <property type="nucleotide sequence ID" value="XM_040902968.1"/>
</dbReference>
<dbReference type="InParanoid" id="A0A165B4A1"/>
<dbReference type="AlphaFoldDB" id="A0A165B4A1"/>
<proteinExistence type="predicted"/>
<dbReference type="GeneID" id="63819999"/>
<keyword evidence="1" id="KW-0472">Membrane</keyword>
<protein>
    <submittedName>
        <fullName evidence="2">Uncharacterized protein</fullName>
    </submittedName>
</protein>
<gene>
    <name evidence="2" type="ORF">LAESUDRAFT_563959</name>
</gene>
<dbReference type="EMBL" id="KV427693">
    <property type="protein sequence ID" value="KZT00199.1"/>
    <property type="molecule type" value="Genomic_DNA"/>
</dbReference>
<keyword evidence="3" id="KW-1185">Reference proteome</keyword>